<dbReference type="InterPro" id="IPR013176">
    <property type="entry name" value="Ccz1"/>
</dbReference>
<feature type="region of interest" description="Disordered" evidence="2">
    <location>
        <begin position="1"/>
        <end position="27"/>
    </location>
</feature>
<evidence type="ECO:0000313" key="5">
    <source>
        <dbReference type="Proteomes" id="UP001295684"/>
    </source>
</evidence>
<dbReference type="GO" id="GO:0016192">
    <property type="term" value="P:vesicle-mediated transport"/>
    <property type="evidence" value="ECO:0007669"/>
    <property type="project" value="InterPro"/>
</dbReference>
<dbReference type="PANTHER" id="PTHR13056:SF0">
    <property type="entry name" value="VACUOLAR FUSION PROTEIN CCZ1 HOMOLOG-RELATED"/>
    <property type="match status" value="1"/>
</dbReference>
<evidence type="ECO:0000313" key="4">
    <source>
        <dbReference type="EMBL" id="CAI2361143.1"/>
    </source>
</evidence>
<dbReference type="EMBL" id="CAMPGE010002344">
    <property type="protein sequence ID" value="CAI2361143.1"/>
    <property type="molecule type" value="Genomic_DNA"/>
</dbReference>
<evidence type="ECO:0000256" key="1">
    <source>
        <dbReference type="ARBA" id="ARBA00005352"/>
    </source>
</evidence>
<proteinExistence type="inferred from homology"/>
<keyword evidence="5" id="KW-1185">Reference proteome</keyword>
<evidence type="ECO:0000256" key="2">
    <source>
        <dbReference type="SAM" id="MobiDB-lite"/>
    </source>
</evidence>
<gene>
    <name evidence="4" type="ORF">ECRASSUSDP1_LOCUS2453</name>
</gene>
<dbReference type="Pfam" id="PF19031">
    <property type="entry name" value="Intu_longin_1"/>
    <property type="match status" value="1"/>
</dbReference>
<organism evidence="4 5">
    <name type="scientific">Euplotes crassus</name>
    <dbReference type="NCBI Taxonomy" id="5936"/>
    <lineage>
        <taxon>Eukaryota</taxon>
        <taxon>Sar</taxon>
        <taxon>Alveolata</taxon>
        <taxon>Ciliophora</taxon>
        <taxon>Intramacronucleata</taxon>
        <taxon>Spirotrichea</taxon>
        <taxon>Hypotrichia</taxon>
        <taxon>Euplotida</taxon>
        <taxon>Euplotidae</taxon>
        <taxon>Moneuplotes</taxon>
    </lineage>
</organism>
<dbReference type="GO" id="GO:0035658">
    <property type="term" value="C:Mon1-Ccz1 complex"/>
    <property type="evidence" value="ECO:0007669"/>
    <property type="project" value="InterPro"/>
</dbReference>
<dbReference type="PANTHER" id="PTHR13056">
    <property type="entry name" value="VACUOLAR FUSION PROTEIN CCZ1 HOMOLOG-RELATED"/>
    <property type="match status" value="1"/>
</dbReference>
<dbReference type="AlphaFoldDB" id="A0AAD1U397"/>
<dbReference type="InterPro" id="IPR043987">
    <property type="entry name" value="CCZ1/INTU/HSP4_longin_1"/>
</dbReference>
<accession>A0AAD1U397</accession>
<sequence length="578" mass="67206">MYGKLELQMAGVDEREDQGHKQQTKPKAEQGLHIILYNPTLKPHESKRKNEDACQDAKILFFHPKIKNLGVGNQPGGLDRAIDVHEQRKQTGLCEGAIDFMSAFCQESDDYSNNPTETINTSLFTMCIKQVEPNMFLCLLYSHENLYTDNSDEHCERVLSSFTPTHGSFKEEDTQILNDTLKLYYDLFCLFHLSLGSVWERGQMHLANVLEDFTTKFDTFFFSGSCAKSYFNNSMYRGFPICPLDSKMHLLVQKYSHSLNVSKFAIFYQEYYVYGNIPNEETEILHTYLIGPFSEIREGYVSNWMDAGLQGKTTRILRKKPKNSSSQATESDFEEEKKEQLEHLDINYEEYSNEDDEYTDFCRVNCQGFVGTKQEKQGFITGPSVFKKIDRSSPEELKSFEIFVPTIYIKKDFDSNKSYTKLLVMKFLKMTFVYLLETEHLEESQYSLLYDQTKLITETLSSKISSRLHTTHLSHMRASSNTKFFYFNSTNLALKICPSITIDHLTTEIRHYLNIIKSKFDSNELLKEYKITADSYWVIGVRMEARLVVLLVPVGYSYGKMEKMKEEVLEEWFGQFVM</sequence>
<evidence type="ECO:0000259" key="3">
    <source>
        <dbReference type="Pfam" id="PF19031"/>
    </source>
</evidence>
<reference evidence="4" key="1">
    <citation type="submission" date="2023-07" db="EMBL/GenBank/DDBJ databases">
        <authorList>
            <consortium name="AG Swart"/>
            <person name="Singh M."/>
            <person name="Singh A."/>
            <person name="Seah K."/>
            <person name="Emmerich C."/>
        </authorList>
    </citation>
    <scope>NUCLEOTIDE SEQUENCE</scope>
    <source>
        <strain evidence="4">DP1</strain>
    </source>
</reference>
<feature type="region of interest" description="Disordered" evidence="2">
    <location>
        <begin position="318"/>
        <end position="337"/>
    </location>
</feature>
<name>A0AAD1U397_EUPCR</name>
<dbReference type="Proteomes" id="UP001295684">
    <property type="component" value="Unassembled WGS sequence"/>
</dbReference>
<protein>
    <recommendedName>
        <fullName evidence="3">CCZ1/INTU/HSP4 first Longin domain-containing protein</fullName>
    </recommendedName>
</protein>
<comment type="caution">
    <text evidence="4">The sequence shown here is derived from an EMBL/GenBank/DDBJ whole genome shotgun (WGS) entry which is preliminary data.</text>
</comment>
<comment type="similarity">
    <text evidence="1">Belongs to the CCZ1 family.</text>
</comment>
<feature type="domain" description="CCZ1/INTU/HSP4 first Longin" evidence="3">
    <location>
        <begin position="33"/>
        <end position="191"/>
    </location>
</feature>